<dbReference type="GO" id="GO:0019464">
    <property type="term" value="P:glycine decarboxylation via glycine cleavage system"/>
    <property type="evidence" value="ECO:0007669"/>
    <property type="project" value="UniProtKB-UniRule"/>
</dbReference>
<dbReference type="SUPFAM" id="SSF53383">
    <property type="entry name" value="PLP-dependent transferases"/>
    <property type="match status" value="2"/>
</dbReference>
<evidence type="ECO:0000313" key="12">
    <source>
        <dbReference type="EMBL" id="MAH63630.1"/>
    </source>
</evidence>
<dbReference type="FunFam" id="3.40.640.10:FF:000005">
    <property type="entry name" value="Glycine dehydrogenase (decarboxylating), mitochondrial"/>
    <property type="match status" value="1"/>
</dbReference>
<comment type="cofactor">
    <cofactor evidence="1 8 9">
        <name>pyridoxal 5'-phosphate</name>
        <dbReference type="ChEBI" id="CHEBI:597326"/>
    </cofactor>
</comment>
<dbReference type="Gene3D" id="3.90.1150.10">
    <property type="entry name" value="Aspartate Aminotransferase, domain 1"/>
    <property type="match status" value="2"/>
</dbReference>
<keyword evidence="5 8" id="KW-0663">Pyridoxal phosphate</keyword>
<dbReference type="GO" id="GO:0030170">
    <property type="term" value="F:pyridoxal phosphate binding"/>
    <property type="evidence" value="ECO:0007669"/>
    <property type="project" value="TreeGrafter"/>
</dbReference>
<dbReference type="InterPro" id="IPR003437">
    <property type="entry name" value="GcvP"/>
</dbReference>
<evidence type="ECO:0000256" key="1">
    <source>
        <dbReference type="ARBA" id="ARBA00001933"/>
    </source>
</evidence>
<feature type="modified residue" description="N6-(pyridoxal phosphate)lysine" evidence="8 9">
    <location>
        <position position="709"/>
    </location>
</feature>
<dbReference type="InterPro" id="IPR015422">
    <property type="entry name" value="PyrdxlP-dep_Trfase_small"/>
</dbReference>
<evidence type="ECO:0000256" key="2">
    <source>
        <dbReference type="ARBA" id="ARBA00003788"/>
    </source>
</evidence>
<keyword evidence="6 8" id="KW-0560">Oxidoreductase</keyword>
<feature type="domain" description="Glycine dehydrogenase C-terminal" evidence="11">
    <location>
        <begin position="781"/>
        <end position="902"/>
    </location>
</feature>
<evidence type="ECO:0000256" key="9">
    <source>
        <dbReference type="PIRSR" id="PIRSR603437-50"/>
    </source>
</evidence>
<dbReference type="PANTHER" id="PTHR11773">
    <property type="entry name" value="GLYCINE DEHYDROGENASE, DECARBOXYLATING"/>
    <property type="match status" value="1"/>
</dbReference>
<dbReference type="CDD" id="cd00613">
    <property type="entry name" value="GDC-P"/>
    <property type="match status" value="2"/>
</dbReference>
<comment type="function">
    <text evidence="2 8">The glycine cleavage system catalyzes the degradation of glycine. The P protein binds the alpha-amino group of glycine through its pyridoxal phosphate cofactor; CO(2) is released and the remaining methylamine moiety is then transferred to the lipoamide cofactor of the H protein.</text>
</comment>
<dbReference type="FunFam" id="3.90.1150.10:FF:000007">
    <property type="entry name" value="Glycine dehydrogenase (decarboxylating), mitochondrial"/>
    <property type="match status" value="1"/>
</dbReference>
<feature type="domain" description="Glycine cleavage system P-protein N-terminal" evidence="10">
    <location>
        <begin position="22"/>
        <end position="444"/>
    </location>
</feature>
<dbReference type="HAMAP" id="MF_00711">
    <property type="entry name" value="GcvP"/>
    <property type="match status" value="1"/>
</dbReference>
<dbReference type="InterPro" id="IPR015424">
    <property type="entry name" value="PyrdxlP-dep_Trfase"/>
</dbReference>
<comment type="caution">
    <text evidence="12">The sequence shown here is derived from an EMBL/GenBank/DDBJ whole genome shotgun (WGS) entry which is preliminary data.</text>
</comment>
<dbReference type="Gene3D" id="3.40.640.10">
    <property type="entry name" value="Type I PLP-dependent aspartate aminotransferase-like (Major domain)"/>
    <property type="match status" value="2"/>
</dbReference>
<comment type="catalytic activity">
    <reaction evidence="7 8">
        <text>N(6)-[(R)-lipoyl]-L-lysyl-[glycine-cleavage complex H protein] + glycine + H(+) = N(6)-[(R)-S(8)-aminomethyldihydrolipoyl]-L-lysyl-[glycine-cleavage complex H protein] + CO2</text>
        <dbReference type="Rhea" id="RHEA:24304"/>
        <dbReference type="Rhea" id="RHEA-COMP:10494"/>
        <dbReference type="Rhea" id="RHEA-COMP:10495"/>
        <dbReference type="ChEBI" id="CHEBI:15378"/>
        <dbReference type="ChEBI" id="CHEBI:16526"/>
        <dbReference type="ChEBI" id="CHEBI:57305"/>
        <dbReference type="ChEBI" id="CHEBI:83099"/>
        <dbReference type="ChEBI" id="CHEBI:83143"/>
        <dbReference type="EC" id="1.4.4.2"/>
    </reaction>
</comment>
<dbReference type="GO" id="GO:0005960">
    <property type="term" value="C:glycine cleavage complex"/>
    <property type="evidence" value="ECO:0007669"/>
    <property type="project" value="TreeGrafter"/>
</dbReference>
<dbReference type="InterPro" id="IPR020581">
    <property type="entry name" value="GDC_P"/>
</dbReference>
<evidence type="ECO:0000256" key="4">
    <source>
        <dbReference type="ARBA" id="ARBA00011690"/>
    </source>
</evidence>
<evidence type="ECO:0000313" key="13">
    <source>
        <dbReference type="Proteomes" id="UP000226525"/>
    </source>
</evidence>
<dbReference type="AlphaFoldDB" id="A0A2D6YKF2"/>
<comment type="subunit">
    <text evidence="4 8">The glycine cleavage system is composed of four proteins: P, T, L and H.</text>
</comment>
<feature type="domain" description="Glycine cleavage system P-protein N-terminal" evidence="10">
    <location>
        <begin position="464"/>
        <end position="749"/>
    </location>
</feature>
<dbReference type="GO" id="GO:0005829">
    <property type="term" value="C:cytosol"/>
    <property type="evidence" value="ECO:0007669"/>
    <property type="project" value="TreeGrafter"/>
</dbReference>
<dbReference type="GO" id="GO:0016594">
    <property type="term" value="F:glycine binding"/>
    <property type="evidence" value="ECO:0007669"/>
    <property type="project" value="TreeGrafter"/>
</dbReference>
<dbReference type="Pfam" id="PF02347">
    <property type="entry name" value="GDC-P"/>
    <property type="match status" value="2"/>
</dbReference>
<dbReference type="Proteomes" id="UP000226525">
    <property type="component" value="Unassembled WGS sequence"/>
</dbReference>
<dbReference type="Pfam" id="PF21478">
    <property type="entry name" value="GcvP2_C"/>
    <property type="match status" value="1"/>
</dbReference>
<comment type="similarity">
    <text evidence="3 8">Belongs to the GcvP family.</text>
</comment>
<dbReference type="NCBIfam" id="TIGR00461">
    <property type="entry name" value="gcvP"/>
    <property type="match status" value="1"/>
</dbReference>
<dbReference type="FunFam" id="3.40.640.10:FF:000007">
    <property type="entry name" value="glycine dehydrogenase (Decarboxylating), mitochondrial"/>
    <property type="match status" value="1"/>
</dbReference>
<protein>
    <recommendedName>
        <fullName evidence="8">Glycine dehydrogenase (decarboxylating)</fullName>
        <ecNumber evidence="8">1.4.4.2</ecNumber>
    </recommendedName>
    <alternativeName>
        <fullName evidence="8">Glycine cleavage system P-protein</fullName>
    </alternativeName>
    <alternativeName>
        <fullName evidence="8">Glycine decarboxylase</fullName>
    </alternativeName>
    <alternativeName>
        <fullName evidence="8">Glycine dehydrogenase (aminomethyl-transferring)</fullName>
    </alternativeName>
</protein>
<dbReference type="InterPro" id="IPR015421">
    <property type="entry name" value="PyrdxlP-dep_Trfase_major"/>
</dbReference>
<dbReference type="GO" id="GO:0004375">
    <property type="term" value="F:glycine dehydrogenase (decarboxylating) activity"/>
    <property type="evidence" value="ECO:0007669"/>
    <property type="project" value="UniProtKB-EC"/>
</dbReference>
<proteinExistence type="inferred from homology"/>
<evidence type="ECO:0000256" key="7">
    <source>
        <dbReference type="ARBA" id="ARBA00049026"/>
    </source>
</evidence>
<name>A0A2D6YKF2_9DELT</name>
<dbReference type="EC" id="1.4.4.2" evidence="8"/>
<dbReference type="InterPro" id="IPR049316">
    <property type="entry name" value="GDC-P_C"/>
</dbReference>
<evidence type="ECO:0000259" key="10">
    <source>
        <dbReference type="Pfam" id="PF02347"/>
    </source>
</evidence>
<evidence type="ECO:0000256" key="8">
    <source>
        <dbReference type="HAMAP-Rule" id="MF_00711"/>
    </source>
</evidence>
<dbReference type="InterPro" id="IPR049315">
    <property type="entry name" value="GDC-P_N"/>
</dbReference>
<evidence type="ECO:0000256" key="5">
    <source>
        <dbReference type="ARBA" id="ARBA00022898"/>
    </source>
</evidence>
<dbReference type="PANTHER" id="PTHR11773:SF13">
    <property type="entry name" value="GLYCINE DEHYDROGENASE (DECARBOXYLATING)"/>
    <property type="match status" value="1"/>
</dbReference>
<evidence type="ECO:0000256" key="6">
    <source>
        <dbReference type="ARBA" id="ARBA00023002"/>
    </source>
</evidence>
<evidence type="ECO:0000256" key="3">
    <source>
        <dbReference type="ARBA" id="ARBA00010756"/>
    </source>
</evidence>
<reference evidence="13" key="1">
    <citation type="submission" date="2017-09" db="EMBL/GenBank/DDBJ databases">
        <title>The Reconstruction of 2,631 Draft Metagenome-Assembled Genomes from the Global Oceans.</title>
        <authorList>
            <person name="Tully B.J."/>
            <person name="Graham E.D."/>
            <person name="Heidelberg J.F."/>
        </authorList>
    </citation>
    <scope>NUCLEOTIDE SEQUENCE [LARGE SCALE GENOMIC DNA]</scope>
</reference>
<organism evidence="12 13">
    <name type="scientific">SAR324 cluster bacterium</name>
    <dbReference type="NCBI Taxonomy" id="2024889"/>
    <lineage>
        <taxon>Bacteria</taxon>
        <taxon>Deltaproteobacteria</taxon>
        <taxon>SAR324 cluster</taxon>
    </lineage>
</organism>
<dbReference type="NCBIfam" id="NF003346">
    <property type="entry name" value="PRK04366.1"/>
    <property type="match status" value="1"/>
</dbReference>
<accession>A0A2D6YKF2</accession>
<sequence length="960" mass="106564">MPTPSSLLKETNHLHPFADFVHRHIGPNQAQQQAMLQFLELKSLEDLLEKTVPYNILQQQSKLELNPASEEQALNELKLMMEANQLWQSFLGQGYYGTHLPAVIRRNLLENPGWYTAYTPYQAEIAQGRLEALLNFQQMVLDLTAMEVANASLLDEATAAAEAMTLCKRHSKKKSNQFFVDCNVHLQTLDLLQTRAKPMNIHLVVGDPLKIPSGDYFGALLQYPNTFGAFTNWSEWIEAMHQQEVVVAMATDLLSLTLLKPPGEMGADIVFGSAQRFGVPMGYGGPHAAFLATRDTLKRSLPGRLIGVSQDRQGKLALRMALQTREQHIRREKATSNICTAQVLLAVIAAFYAIYHGPEGLKKIARRTHTLTVLLREGLDQGGFVSNDQFFDTLCIDTKTQQPEILQRAHEAKINLRLVDAGHLGVSLDETTTPEDVSKLLKVFGVEADLDALLSKANSSGVGIPENLRRESDFLSHPVFHRYHSETELMRYLRRLEEKDLALNRAMIPLGSCTMKLNASAEMIPVTWKSVGSLHPFVPVEQAQGMQKMIHQLEDWLIQLTGFDAISMQPNSGAQGEYAGLLTIRNYHISRGEAHRHICLIPSSAHGTNPASAQMAGMRVLVVNCDSQGNVDVNDLRQKAEAHAGELAALMVTYPSTHGVFEEEICSICETIRGYGGQVYMDGANLNALVGVAQPGQFGPDVMHFNLHKTFCIPHGGGGPGMGPIGVRSHLAPYLPNHSIIEVAENRTGGAVSAAPWGSPSILPISWMYIRMMGGANLRTASQVAILNANYMAERLSGAYPILYRGRNDRLAHECILDIRPLKNNSGISEEDIAKRLMDYGFHAPTMSWPVAGTLMIEPTESESKEELDRFCDAMLKIREEVRQVEEGNWPLEDNPLVNAPHTQLNLTAEVWPHPYSREIAAYPLPGMQVQKFWPTVNRIDNAFGDRNLVCSCPTVESYR</sequence>
<gene>
    <name evidence="8 12" type="primary">gcvP</name>
    <name evidence="12" type="ORF">CMN54_09340</name>
</gene>
<dbReference type="EMBL" id="NZEX01000102">
    <property type="protein sequence ID" value="MAH63630.1"/>
    <property type="molecule type" value="Genomic_DNA"/>
</dbReference>
<evidence type="ECO:0000259" key="11">
    <source>
        <dbReference type="Pfam" id="PF21478"/>
    </source>
</evidence>